<dbReference type="Gene3D" id="3.40.50.720">
    <property type="entry name" value="NAD(P)-binding Rossmann-like Domain"/>
    <property type="match status" value="1"/>
</dbReference>
<dbReference type="PANTHER" id="PTHR45274:SF2">
    <property type="entry name" value="NAD(P)-BINDING ROSSMANN-FOLD SUPERFAMILY PROTEIN"/>
    <property type="match status" value="1"/>
</dbReference>
<dbReference type="GO" id="GO:0016020">
    <property type="term" value="C:membrane"/>
    <property type="evidence" value="ECO:0007669"/>
    <property type="project" value="TreeGrafter"/>
</dbReference>
<gene>
    <name evidence="1" type="ORF">POM88_040212</name>
</gene>
<name>A0AAD8M8I8_9APIA</name>
<evidence type="ECO:0000313" key="1">
    <source>
        <dbReference type="EMBL" id="KAK1364651.1"/>
    </source>
</evidence>
<accession>A0AAD8M8I8</accession>
<sequence length="134" mass="15657">MLLLNDPSNIYSSYRKYAPHQVMILPLDLTSGEDVLRKAVREAESFFDGDGVDYMFHNAAYEHPSDFLKQKRKRHLEATKQISKERERLLEATKQISTERFLEATRQKSIEQHLKATNQISTERHLKAVEHKST</sequence>
<dbReference type="AlphaFoldDB" id="A0AAD8M8I8"/>
<protein>
    <submittedName>
        <fullName evidence="1">Uncharacterized protein</fullName>
    </submittedName>
</protein>
<dbReference type="PANTHER" id="PTHR45274">
    <property type="entry name" value="NAD(P)-BINDING ROSSMANN-FOLD SUPERFAMILY PROTEIN"/>
    <property type="match status" value="1"/>
</dbReference>
<reference evidence="1" key="2">
    <citation type="submission" date="2023-05" db="EMBL/GenBank/DDBJ databases">
        <authorList>
            <person name="Schelkunov M.I."/>
        </authorList>
    </citation>
    <scope>NUCLEOTIDE SEQUENCE</scope>
    <source>
        <strain evidence="1">Hsosn_3</strain>
        <tissue evidence="1">Leaf</tissue>
    </source>
</reference>
<proteinExistence type="predicted"/>
<comment type="caution">
    <text evidence="1">The sequence shown here is derived from an EMBL/GenBank/DDBJ whole genome shotgun (WGS) entry which is preliminary data.</text>
</comment>
<evidence type="ECO:0000313" key="2">
    <source>
        <dbReference type="Proteomes" id="UP001237642"/>
    </source>
</evidence>
<keyword evidence="2" id="KW-1185">Reference proteome</keyword>
<dbReference type="Proteomes" id="UP001237642">
    <property type="component" value="Unassembled WGS sequence"/>
</dbReference>
<organism evidence="1 2">
    <name type="scientific">Heracleum sosnowskyi</name>
    <dbReference type="NCBI Taxonomy" id="360622"/>
    <lineage>
        <taxon>Eukaryota</taxon>
        <taxon>Viridiplantae</taxon>
        <taxon>Streptophyta</taxon>
        <taxon>Embryophyta</taxon>
        <taxon>Tracheophyta</taxon>
        <taxon>Spermatophyta</taxon>
        <taxon>Magnoliopsida</taxon>
        <taxon>eudicotyledons</taxon>
        <taxon>Gunneridae</taxon>
        <taxon>Pentapetalae</taxon>
        <taxon>asterids</taxon>
        <taxon>campanulids</taxon>
        <taxon>Apiales</taxon>
        <taxon>Apiaceae</taxon>
        <taxon>Apioideae</taxon>
        <taxon>apioid superclade</taxon>
        <taxon>Tordylieae</taxon>
        <taxon>Tordyliinae</taxon>
        <taxon>Heracleum</taxon>
    </lineage>
</organism>
<dbReference type="EMBL" id="JAUIZM010000009">
    <property type="protein sequence ID" value="KAK1364651.1"/>
    <property type="molecule type" value="Genomic_DNA"/>
</dbReference>
<reference evidence="1" key="1">
    <citation type="submission" date="2023-02" db="EMBL/GenBank/DDBJ databases">
        <title>Genome of toxic invasive species Heracleum sosnowskyi carries increased number of genes despite the absence of recent whole-genome duplications.</title>
        <authorList>
            <person name="Schelkunov M."/>
            <person name="Shtratnikova V."/>
            <person name="Makarenko M."/>
            <person name="Klepikova A."/>
            <person name="Omelchenko D."/>
            <person name="Novikova G."/>
            <person name="Obukhova E."/>
            <person name="Bogdanov V."/>
            <person name="Penin A."/>
            <person name="Logacheva M."/>
        </authorList>
    </citation>
    <scope>NUCLEOTIDE SEQUENCE</scope>
    <source>
        <strain evidence="1">Hsosn_3</strain>
        <tissue evidence="1">Leaf</tissue>
    </source>
</reference>